<dbReference type="Gene3D" id="3.40.980.10">
    <property type="entry name" value="MoaB/Mog-like domain"/>
    <property type="match status" value="1"/>
</dbReference>
<dbReference type="Pfam" id="PF00994">
    <property type="entry name" value="MoCF_biosynth"/>
    <property type="match status" value="1"/>
</dbReference>
<dbReference type="RefSeq" id="WP_124797927.1">
    <property type="nucleotide sequence ID" value="NZ_CP034170.1"/>
</dbReference>
<keyword evidence="7 11" id="KW-0479">Metal-binding</keyword>
<keyword evidence="6 11" id="KW-0808">Transferase</keyword>
<dbReference type="GO" id="GO:0005829">
    <property type="term" value="C:cytosol"/>
    <property type="evidence" value="ECO:0007669"/>
    <property type="project" value="TreeGrafter"/>
</dbReference>
<dbReference type="Gene3D" id="2.170.190.11">
    <property type="entry name" value="Molybdopterin biosynthesis moea protein, domain 3"/>
    <property type="match status" value="1"/>
</dbReference>
<dbReference type="Proteomes" id="UP000268084">
    <property type="component" value="Chromosome"/>
</dbReference>
<name>A0A3G8ZIM0_9ACTN</name>
<keyword evidence="5 11" id="KW-0500">Molybdenum</keyword>
<keyword evidence="8 11" id="KW-0460">Magnesium</keyword>
<evidence type="ECO:0000313" key="14">
    <source>
        <dbReference type="Proteomes" id="UP000268084"/>
    </source>
</evidence>
<dbReference type="GO" id="GO:0006777">
    <property type="term" value="P:Mo-molybdopterin cofactor biosynthetic process"/>
    <property type="evidence" value="ECO:0007669"/>
    <property type="project" value="UniProtKB-UniRule"/>
</dbReference>
<dbReference type="Gene3D" id="2.40.340.10">
    <property type="entry name" value="MoeA, C-terminal, domain IV"/>
    <property type="match status" value="1"/>
</dbReference>
<feature type="domain" description="MoaB/Mog" evidence="12">
    <location>
        <begin position="175"/>
        <end position="311"/>
    </location>
</feature>
<keyword evidence="9 11" id="KW-0501">Molybdenum cofactor biosynthesis</keyword>
<dbReference type="GO" id="GO:0046872">
    <property type="term" value="F:metal ion binding"/>
    <property type="evidence" value="ECO:0007669"/>
    <property type="project" value="UniProtKB-UniRule"/>
</dbReference>
<reference evidence="13 14" key="2">
    <citation type="submission" date="2018-12" db="EMBL/GenBank/DDBJ databases">
        <title>Nakamurella antarcticus sp. nov., isolated from Antarctica South Shetland Islands soil.</title>
        <authorList>
            <person name="Peng F."/>
        </authorList>
    </citation>
    <scope>NUCLEOTIDE SEQUENCE [LARGE SCALE GENOMIC DNA]</scope>
    <source>
        <strain evidence="13 14">S14-144</strain>
    </source>
</reference>
<protein>
    <recommendedName>
        <fullName evidence="11">Molybdopterin molybdenumtransferase</fullName>
        <ecNumber evidence="11">2.10.1.1</ecNumber>
    </recommendedName>
</protein>
<dbReference type="Gene3D" id="3.90.105.10">
    <property type="entry name" value="Molybdopterin biosynthesis moea protein, domain 2"/>
    <property type="match status" value="1"/>
</dbReference>
<dbReference type="InterPro" id="IPR005110">
    <property type="entry name" value="MoeA_linker/N"/>
</dbReference>
<evidence type="ECO:0000256" key="5">
    <source>
        <dbReference type="ARBA" id="ARBA00022505"/>
    </source>
</evidence>
<dbReference type="Pfam" id="PF03453">
    <property type="entry name" value="MoeA_N"/>
    <property type="match status" value="1"/>
</dbReference>
<evidence type="ECO:0000256" key="3">
    <source>
        <dbReference type="ARBA" id="ARBA00005046"/>
    </source>
</evidence>
<dbReference type="FunFam" id="3.40.980.10:FF:000004">
    <property type="entry name" value="Molybdopterin molybdenumtransferase"/>
    <property type="match status" value="1"/>
</dbReference>
<dbReference type="InterPro" id="IPR038987">
    <property type="entry name" value="MoeA-like"/>
</dbReference>
<dbReference type="SUPFAM" id="SSF63867">
    <property type="entry name" value="MoeA C-terminal domain-like"/>
    <property type="match status" value="1"/>
</dbReference>
<comment type="catalytic activity">
    <reaction evidence="10">
        <text>adenylyl-molybdopterin + molybdate = Mo-molybdopterin + AMP + H(+)</text>
        <dbReference type="Rhea" id="RHEA:35047"/>
        <dbReference type="ChEBI" id="CHEBI:15378"/>
        <dbReference type="ChEBI" id="CHEBI:36264"/>
        <dbReference type="ChEBI" id="CHEBI:62727"/>
        <dbReference type="ChEBI" id="CHEBI:71302"/>
        <dbReference type="ChEBI" id="CHEBI:456215"/>
        <dbReference type="EC" id="2.10.1.1"/>
    </reaction>
</comment>
<proteinExistence type="inferred from homology"/>
<dbReference type="NCBIfam" id="NF045515">
    <property type="entry name" value="Glp_gephyrin"/>
    <property type="match status" value="1"/>
</dbReference>
<dbReference type="KEGG" id="nak:EH165_02780"/>
<organism evidence="13 14">
    <name type="scientific">Nakamurella antarctica</name>
    <dbReference type="NCBI Taxonomy" id="1902245"/>
    <lineage>
        <taxon>Bacteria</taxon>
        <taxon>Bacillati</taxon>
        <taxon>Actinomycetota</taxon>
        <taxon>Actinomycetes</taxon>
        <taxon>Nakamurellales</taxon>
        <taxon>Nakamurellaceae</taxon>
        <taxon>Nakamurella</taxon>
    </lineage>
</organism>
<comment type="pathway">
    <text evidence="3 11">Cofactor biosynthesis; molybdopterin biosynthesis.</text>
</comment>
<evidence type="ECO:0000256" key="6">
    <source>
        <dbReference type="ARBA" id="ARBA00022679"/>
    </source>
</evidence>
<keyword evidence="14" id="KW-1185">Reference proteome</keyword>
<dbReference type="InterPro" id="IPR036135">
    <property type="entry name" value="MoeA_linker/N_sf"/>
</dbReference>
<dbReference type="SUPFAM" id="SSF63882">
    <property type="entry name" value="MoeA N-terminal region -like"/>
    <property type="match status" value="1"/>
</dbReference>
<dbReference type="CDD" id="cd00887">
    <property type="entry name" value="MoeA"/>
    <property type="match status" value="1"/>
</dbReference>
<evidence type="ECO:0000259" key="12">
    <source>
        <dbReference type="SMART" id="SM00852"/>
    </source>
</evidence>
<reference evidence="13 14" key="1">
    <citation type="submission" date="2018-11" db="EMBL/GenBank/DDBJ databases">
        <authorList>
            <person name="Da X."/>
        </authorList>
    </citation>
    <scope>NUCLEOTIDE SEQUENCE [LARGE SCALE GENOMIC DNA]</scope>
    <source>
        <strain evidence="13 14">S14-144</strain>
    </source>
</reference>
<comment type="cofactor">
    <cofactor evidence="1 11">
        <name>Mg(2+)</name>
        <dbReference type="ChEBI" id="CHEBI:18420"/>
    </cofactor>
</comment>
<accession>A0A3G8ZIM0</accession>
<evidence type="ECO:0000256" key="2">
    <source>
        <dbReference type="ARBA" id="ARBA00002901"/>
    </source>
</evidence>
<dbReference type="SUPFAM" id="SSF53218">
    <property type="entry name" value="Molybdenum cofactor biosynthesis proteins"/>
    <property type="match status" value="1"/>
</dbReference>
<evidence type="ECO:0000256" key="11">
    <source>
        <dbReference type="RuleBase" id="RU365090"/>
    </source>
</evidence>
<gene>
    <name evidence="13" type="ORF">EH165_02780</name>
</gene>
<dbReference type="InterPro" id="IPR036688">
    <property type="entry name" value="MoeA_C_domain_IV_sf"/>
</dbReference>
<dbReference type="InterPro" id="IPR001453">
    <property type="entry name" value="MoaB/Mog_dom"/>
</dbReference>
<dbReference type="OrthoDB" id="9804758at2"/>
<evidence type="ECO:0000313" key="13">
    <source>
        <dbReference type="EMBL" id="AZI57242.1"/>
    </source>
</evidence>
<comment type="function">
    <text evidence="2 11">Catalyzes the insertion of molybdate into adenylated molybdopterin with the concomitant release of AMP.</text>
</comment>
<dbReference type="EMBL" id="CP034170">
    <property type="protein sequence ID" value="AZI57242.1"/>
    <property type="molecule type" value="Genomic_DNA"/>
</dbReference>
<dbReference type="InterPro" id="IPR005111">
    <property type="entry name" value="MoeA_C_domain_IV"/>
</dbReference>
<dbReference type="AlphaFoldDB" id="A0A3G8ZIM0"/>
<evidence type="ECO:0000256" key="9">
    <source>
        <dbReference type="ARBA" id="ARBA00023150"/>
    </source>
</evidence>
<evidence type="ECO:0000256" key="7">
    <source>
        <dbReference type="ARBA" id="ARBA00022723"/>
    </source>
</evidence>
<evidence type="ECO:0000256" key="1">
    <source>
        <dbReference type="ARBA" id="ARBA00001946"/>
    </source>
</evidence>
<dbReference type="NCBIfam" id="TIGR00177">
    <property type="entry name" value="molyb_syn"/>
    <property type="match status" value="1"/>
</dbReference>
<evidence type="ECO:0000256" key="10">
    <source>
        <dbReference type="ARBA" id="ARBA00047317"/>
    </source>
</evidence>
<dbReference type="EC" id="2.10.1.1" evidence="11"/>
<dbReference type="PANTHER" id="PTHR10192:SF5">
    <property type="entry name" value="GEPHYRIN"/>
    <property type="match status" value="1"/>
</dbReference>
<dbReference type="UniPathway" id="UPA00344"/>
<evidence type="ECO:0000256" key="4">
    <source>
        <dbReference type="ARBA" id="ARBA00010763"/>
    </source>
</evidence>
<sequence length="393" mass="40571">MRSVEEHQQVISDLLPRMPVISVSLAESAGLVLATHLLAPIDLPPFDNSAMDGYVVRSADITALPVTLPVSDDIPAGKTDSTPLTPGTAARIMTGAPIPQGAEVIVQVEFTDGGTAFVTINDAAPAGQHFRRRGEDVTAGAVVLTSGTVMGATQIGVAAALGLTSVDVFRPVRVLVLSTGTELVAPGNPLGPGQIYESNATMLAAAIREIGGVPTVLQFVPDDAAEFNSRLSSAADDVDLVLTTGGVSAGAYEVVKDALTGQGVDFVKVRMQPGGPQGAGMVRGVPVVTFPGNPVSAYVSFEVFLRPAICKAMGHRSAARPVITVPVSEAVDSPPGKRQFRRALLDTVAGTVKPWGGPGSHLLAWLAGADAILVLGEDVTRLEVGEQAEVWLL</sequence>
<dbReference type="InterPro" id="IPR036425">
    <property type="entry name" value="MoaB/Mog-like_dom_sf"/>
</dbReference>
<dbReference type="Pfam" id="PF03454">
    <property type="entry name" value="MoeA_C"/>
    <property type="match status" value="1"/>
</dbReference>
<dbReference type="SMART" id="SM00852">
    <property type="entry name" value="MoCF_biosynth"/>
    <property type="match status" value="1"/>
</dbReference>
<dbReference type="PANTHER" id="PTHR10192">
    <property type="entry name" value="MOLYBDOPTERIN BIOSYNTHESIS PROTEIN"/>
    <property type="match status" value="1"/>
</dbReference>
<evidence type="ECO:0000256" key="8">
    <source>
        <dbReference type="ARBA" id="ARBA00022842"/>
    </source>
</evidence>
<dbReference type="GO" id="GO:0061599">
    <property type="term" value="F:molybdopterin molybdotransferase activity"/>
    <property type="evidence" value="ECO:0007669"/>
    <property type="project" value="UniProtKB-UniRule"/>
</dbReference>
<comment type="similarity">
    <text evidence="4 11">Belongs to the MoeA family.</text>
</comment>